<dbReference type="GO" id="GO:0005737">
    <property type="term" value="C:cytoplasm"/>
    <property type="evidence" value="ECO:0007669"/>
    <property type="project" value="TreeGrafter"/>
</dbReference>
<accession>A0A285UUI0</accession>
<dbReference type="RefSeq" id="WP_280952690.1">
    <property type="nucleotide sequence ID" value="NZ_OBQD01000015.1"/>
</dbReference>
<keyword evidence="5 10" id="KW-0547">Nucleotide-binding</keyword>
<gene>
    <name evidence="11" type="ORF">SAMN05892877_115134</name>
</gene>
<dbReference type="PANTHER" id="PTHR43442:SF3">
    <property type="entry name" value="GLUCONOKINASE-RELATED"/>
    <property type="match status" value="1"/>
</dbReference>
<dbReference type="EMBL" id="OBQD01000015">
    <property type="protein sequence ID" value="SOC45453.1"/>
    <property type="molecule type" value="Genomic_DNA"/>
</dbReference>
<dbReference type="Pfam" id="PF13671">
    <property type="entry name" value="AAA_33"/>
    <property type="match status" value="1"/>
</dbReference>
<evidence type="ECO:0000256" key="9">
    <source>
        <dbReference type="ARBA" id="ARBA00048090"/>
    </source>
</evidence>
<dbReference type="GO" id="GO:0005524">
    <property type="term" value="F:ATP binding"/>
    <property type="evidence" value="ECO:0007669"/>
    <property type="project" value="UniProtKB-KW"/>
</dbReference>
<keyword evidence="4 10" id="KW-0808">Transferase</keyword>
<dbReference type="GO" id="GO:0046316">
    <property type="term" value="F:gluconokinase activity"/>
    <property type="evidence" value="ECO:0007669"/>
    <property type="project" value="UniProtKB-EC"/>
</dbReference>
<dbReference type="SUPFAM" id="SSF52540">
    <property type="entry name" value="P-loop containing nucleoside triphosphate hydrolases"/>
    <property type="match status" value="1"/>
</dbReference>
<dbReference type="FunFam" id="3.40.50.300:FF:000522">
    <property type="entry name" value="Gluconokinase"/>
    <property type="match status" value="1"/>
</dbReference>
<proteinExistence type="inferred from homology"/>
<keyword evidence="7 10" id="KW-0067">ATP-binding</keyword>
<evidence type="ECO:0000256" key="1">
    <source>
        <dbReference type="ARBA" id="ARBA00004761"/>
    </source>
</evidence>
<keyword evidence="12" id="KW-1185">Reference proteome</keyword>
<name>A0A285UUI0_9HYPH</name>
<dbReference type="PANTHER" id="PTHR43442">
    <property type="entry name" value="GLUCONOKINASE-RELATED"/>
    <property type="match status" value="1"/>
</dbReference>
<evidence type="ECO:0000256" key="4">
    <source>
        <dbReference type="ARBA" id="ARBA00022679"/>
    </source>
</evidence>
<dbReference type="Proteomes" id="UP000219167">
    <property type="component" value="Unassembled WGS sequence"/>
</dbReference>
<evidence type="ECO:0000256" key="8">
    <source>
        <dbReference type="ARBA" id="ARBA00023064"/>
    </source>
</evidence>
<organism evidence="11 12">
    <name type="scientific">Rhizobium subbaraonis</name>
    <dbReference type="NCBI Taxonomy" id="908946"/>
    <lineage>
        <taxon>Bacteria</taxon>
        <taxon>Pseudomonadati</taxon>
        <taxon>Pseudomonadota</taxon>
        <taxon>Alphaproteobacteria</taxon>
        <taxon>Hyphomicrobiales</taxon>
        <taxon>Rhizobiaceae</taxon>
        <taxon>Rhizobium/Agrobacterium group</taxon>
        <taxon>Rhizobium</taxon>
    </lineage>
</organism>
<dbReference type="InterPro" id="IPR006001">
    <property type="entry name" value="Therm_gnt_kin"/>
</dbReference>
<dbReference type="NCBIfam" id="TIGR01313">
    <property type="entry name" value="therm_gnt_kin"/>
    <property type="match status" value="1"/>
</dbReference>
<reference evidence="11 12" key="1">
    <citation type="submission" date="2017-08" db="EMBL/GenBank/DDBJ databases">
        <authorList>
            <person name="de Groot N.N."/>
        </authorList>
    </citation>
    <scope>NUCLEOTIDE SEQUENCE [LARGE SCALE GENOMIC DNA]</scope>
    <source>
        <strain evidence="11 12">JC85</strain>
    </source>
</reference>
<sequence length="175" mass="18492">MNSGRAIVVMGVSGCGKTSVAEGLAGSLGYSFLEGDQLHPQANIDKMSKGVPLTDADRWPWLERIGERLRDATASEQGIVVSCSALKRAYRDRLRSAAGSGLSFVFLSGSRALLLERMGERKGHFMPACLLDSQLAALEDPSGEPDVATVDIDASVADVIAASLTQLSVLAEKGR</sequence>
<dbReference type="CDD" id="cd02021">
    <property type="entry name" value="GntK"/>
    <property type="match status" value="1"/>
</dbReference>
<protein>
    <recommendedName>
        <fullName evidence="3 10">Gluconokinase</fullName>
        <ecNumber evidence="3 10">2.7.1.12</ecNumber>
    </recommendedName>
</protein>
<comment type="catalytic activity">
    <reaction evidence="9 10">
        <text>D-gluconate + ATP = 6-phospho-D-gluconate + ADP + H(+)</text>
        <dbReference type="Rhea" id="RHEA:19433"/>
        <dbReference type="ChEBI" id="CHEBI:15378"/>
        <dbReference type="ChEBI" id="CHEBI:18391"/>
        <dbReference type="ChEBI" id="CHEBI:30616"/>
        <dbReference type="ChEBI" id="CHEBI:58759"/>
        <dbReference type="ChEBI" id="CHEBI:456216"/>
        <dbReference type="EC" id="2.7.1.12"/>
    </reaction>
</comment>
<comment type="similarity">
    <text evidence="2 10">Belongs to the gluconokinase GntK/GntV family.</text>
</comment>
<evidence type="ECO:0000313" key="11">
    <source>
        <dbReference type="EMBL" id="SOC45453.1"/>
    </source>
</evidence>
<evidence type="ECO:0000256" key="2">
    <source>
        <dbReference type="ARBA" id="ARBA00008420"/>
    </source>
</evidence>
<evidence type="ECO:0000256" key="3">
    <source>
        <dbReference type="ARBA" id="ARBA00012054"/>
    </source>
</evidence>
<evidence type="ECO:0000256" key="6">
    <source>
        <dbReference type="ARBA" id="ARBA00022777"/>
    </source>
</evidence>
<dbReference type="GO" id="GO:0019521">
    <property type="term" value="P:D-gluconate metabolic process"/>
    <property type="evidence" value="ECO:0007669"/>
    <property type="project" value="UniProtKB-KW"/>
</dbReference>
<dbReference type="AlphaFoldDB" id="A0A285UUI0"/>
<evidence type="ECO:0000256" key="7">
    <source>
        <dbReference type="ARBA" id="ARBA00022840"/>
    </source>
</evidence>
<evidence type="ECO:0000256" key="5">
    <source>
        <dbReference type="ARBA" id="ARBA00022741"/>
    </source>
</evidence>
<dbReference type="Gene3D" id="3.40.50.300">
    <property type="entry name" value="P-loop containing nucleotide triphosphate hydrolases"/>
    <property type="match status" value="1"/>
</dbReference>
<evidence type="ECO:0000313" key="12">
    <source>
        <dbReference type="Proteomes" id="UP000219167"/>
    </source>
</evidence>
<keyword evidence="8" id="KW-0311">Gluconate utilization</keyword>
<keyword evidence="6 10" id="KW-0418">Kinase</keyword>
<dbReference type="InterPro" id="IPR027417">
    <property type="entry name" value="P-loop_NTPase"/>
</dbReference>
<dbReference type="EC" id="2.7.1.12" evidence="3 10"/>
<evidence type="ECO:0000256" key="10">
    <source>
        <dbReference type="RuleBase" id="RU363066"/>
    </source>
</evidence>
<comment type="pathway">
    <text evidence="1">Carbohydrate acid metabolism.</text>
</comment>